<protein>
    <submittedName>
        <fullName evidence="1">DUF72 domain-containing protein</fullName>
    </submittedName>
</protein>
<organism evidence="1 2">
    <name type="scientific">Marinobacter daepoensis</name>
    <dbReference type="NCBI Taxonomy" id="262077"/>
    <lineage>
        <taxon>Bacteria</taxon>
        <taxon>Pseudomonadati</taxon>
        <taxon>Pseudomonadota</taxon>
        <taxon>Gammaproteobacteria</taxon>
        <taxon>Pseudomonadales</taxon>
        <taxon>Marinobacteraceae</taxon>
        <taxon>Marinobacter</taxon>
    </lineage>
</organism>
<accession>A0ABS3BJU8</accession>
<dbReference type="InterPro" id="IPR036520">
    <property type="entry name" value="UPF0759_sf"/>
</dbReference>
<sequence>MSLPYFLGCPQWQDPHWNTQLPPGSSALSRYARAFNCVEGNTTFYATPSASQCEQWRTQVPDDFRFLFKLPRLITHDQHLSGAEAETRAFVELLKPLDDVLGPILLQLPASFGPRQLGQLWRFLDSAPAHLNWSVEVRHPAFFSKGDEERALNRELRARSLARVCLDSRGLFAAIPDTEEILDAQRKKPRVPVHILPTDAPPVIRYIGHPNLDENDRFLQPWVERVAAWVRGGIQPYVFMHMPDNRYAVALASRWTELLQAQLPELPPLPVDIATPQLGLF</sequence>
<proteinExistence type="predicted"/>
<dbReference type="Pfam" id="PF01904">
    <property type="entry name" value="DUF72"/>
    <property type="match status" value="1"/>
</dbReference>
<dbReference type="PANTHER" id="PTHR30348">
    <property type="entry name" value="UNCHARACTERIZED PROTEIN YECE"/>
    <property type="match status" value="1"/>
</dbReference>
<dbReference type="EMBL" id="JAFKDB010000019">
    <property type="protein sequence ID" value="MBN7771012.1"/>
    <property type="molecule type" value="Genomic_DNA"/>
</dbReference>
<name>A0ABS3BJU8_9GAMM</name>
<reference evidence="1 2" key="1">
    <citation type="submission" date="2021-02" db="EMBL/GenBank/DDBJ databases">
        <title>PHA producing bacteria isolated from coastal sediment in Guangdong, Shenzhen.</title>
        <authorList>
            <person name="Zheng W."/>
            <person name="Yu S."/>
            <person name="Huang Y."/>
        </authorList>
    </citation>
    <scope>NUCLEOTIDE SEQUENCE [LARGE SCALE GENOMIC DNA]</scope>
    <source>
        <strain evidence="1 2">TN21-5</strain>
    </source>
</reference>
<dbReference type="Gene3D" id="3.20.20.410">
    <property type="entry name" value="Protein of unknown function UPF0759"/>
    <property type="match status" value="1"/>
</dbReference>
<evidence type="ECO:0000313" key="1">
    <source>
        <dbReference type="EMBL" id="MBN7771012.1"/>
    </source>
</evidence>
<dbReference type="PANTHER" id="PTHR30348:SF9">
    <property type="entry name" value="UPF0759 PROTEIN YECE"/>
    <property type="match status" value="1"/>
</dbReference>
<dbReference type="RefSeq" id="WP_029652661.1">
    <property type="nucleotide sequence ID" value="NZ_JAFKDB010000019.1"/>
</dbReference>
<evidence type="ECO:0000313" key="2">
    <source>
        <dbReference type="Proteomes" id="UP000664344"/>
    </source>
</evidence>
<dbReference type="SUPFAM" id="SSF117396">
    <property type="entry name" value="TM1631-like"/>
    <property type="match status" value="1"/>
</dbReference>
<dbReference type="Proteomes" id="UP000664344">
    <property type="component" value="Unassembled WGS sequence"/>
</dbReference>
<keyword evidence="2" id="KW-1185">Reference proteome</keyword>
<dbReference type="InterPro" id="IPR002763">
    <property type="entry name" value="DUF72"/>
</dbReference>
<gene>
    <name evidence="1" type="ORF">JYP53_13990</name>
</gene>
<comment type="caution">
    <text evidence="1">The sequence shown here is derived from an EMBL/GenBank/DDBJ whole genome shotgun (WGS) entry which is preliminary data.</text>
</comment>